<dbReference type="PANTHER" id="PTHR45985">
    <property type="match status" value="1"/>
</dbReference>
<dbReference type="Gene3D" id="3.20.20.370">
    <property type="entry name" value="Glycoside hydrolase/deacetylase"/>
    <property type="match status" value="2"/>
</dbReference>
<feature type="domain" description="NodB homology" evidence="2">
    <location>
        <begin position="60"/>
        <end position="179"/>
    </location>
</feature>
<keyword evidence="1" id="KW-0472">Membrane</keyword>
<dbReference type="GO" id="GO:0005975">
    <property type="term" value="P:carbohydrate metabolic process"/>
    <property type="evidence" value="ECO:0007669"/>
    <property type="project" value="InterPro"/>
</dbReference>
<evidence type="ECO:0000259" key="2">
    <source>
        <dbReference type="Pfam" id="PF01522"/>
    </source>
</evidence>
<sequence>MYIYLRISLHIFLVYIIIIKTSTLRVCRVCQQNSTCYPPKCVCCKDSLPTNGANITDFPQIVYFTFDDAVTLQTTKMYRKLFSAERKNPNGCRIKFTLFVSHNYTDYRLVNEFYKQGMEIASHSVNHRSDINLVQVRKEILGQKDNLVRFGNVPKDEIIGWRSPFLKPFGDKQVEILKEGGYIYDATLTYSKRQRKAIYPFTLDYGWPFRCQIPNCPQMQHPGFWEVPVVSVTDKNTLYDCVYTDGCTFPPTTYEEAYRYLWNNFLDYYNGNRAPMGVHMHAAWFFYNYPDDPYRLKAMDRFIRELLKKPDVHIITIKQMLEWVKNPVKNSEINSLKSWQCDSSNDFIKNFLPQYKYNDIHKKERLLQKQFKPHLEERYIAKENRLYNISVLEDSDKFSYNIASDSISDNLWMSRNKLTDYKERRAKEEIKSLNTGAESRKKSMPVTEHVTTKNREWVARNFNLTNGWNQNDQSQFSSYIKESVDKEHLKQMNTEASLQNGKENKKKKIYNQKQQTKNVDHSRLYSGSYFPRYHINQPKDFQEKLGMYKNGTVVSMDKSEIFFKIPQNNTPTRHLQGRTSQNNLMRYNNAKRNRLNILTVNQSSSLGSLMTSRSINNNSSGNNNIDINSPYIRRNTSFALDKKVLKASEQADDVWKTSVIANETGQPFKSNFQARAGVGNQEFSSRYSKRISIKSKHMNNNTFKTCQQGNNCLLPYCRCMNTNVGIAKMDDIPQFVYFTFNGPITNQFFYSMISLFNLSHLNLRCPIKATYFVSDAGTRYDLVRKLYEADMDIGLQGNSTSFYSNKSMLALDIQSQKFKMTRGAGIPAVNITGWRSPSIFPLGNDQMKILQKEHFIYDSTLIYKQSYYRWPFTLDFGWGRECLIGKCPTGNFYGFWEVPVIPLLDKYNYTCVFADGCLFNPSTTKDTLEFLLKNLAVHYQKKIPFGVHLRHDWFNPSQKHNLEGLKNFISKLVNMSDVYIVSIAELIHWIKQPKTLQLMKEKTC</sequence>
<gene>
    <name evidence="4" type="primary">LOC118766556</name>
</gene>
<dbReference type="InterPro" id="IPR011330">
    <property type="entry name" value="Glyco_hydro/deAcase_b/a-brl"/>
</dbReference>
<dbReference type="Pfam" id="PF01522">
    <property type="entry name" value="Polysacc_deac_1"/>
    <property type="match status" value="1"/>
</dbReference>
<dbReference type="InterPro" id="IPR002509">
    <property type="entry name" value="NODB_dom"/>
</dbReference>
<dbReference type="SUPFAM" id="SSF88713">
    <property type="entry name" value="Glycoside hydrolase/deacetylase"/>
    <property type="match status" value="2"/>
</dbReference>
<reference evidence="4" key="1">
    <citation type="submission" date="2025-08" db="UniProtKB">
        <authorList>
            <consortium name="RefSeq"/>
        </authorList>
    </citation>
    <scope>IDENTIFICATION</scope>
</reference>
<dbReference type="GO" id="GO:0016810">
    <property type="term" value="F:hydrolase activity, acting on carbon-nitrogen (but not peptide) bonds"/>
    <property type="evidence" value="ECO:0007669"/>
    <property type="project" value="InterPro"/>
</dbReference>
<organism evidence="3 4">
    <name type="scientific">Octopus sinensis</name>
    <name type="common">East Asian common octopus</name>
    <dbReference type="NCBI Taxonomy" id="2607531"/>
    <lineage>
        <taxon>Eukaryota</taxon>
        <taxon>Metazoa</taxon>
        <taxon>Spiralia</taxon>
        <taxon>Lophotrochozoa</taxon>
        <taxon>Mollusca</taxon>
        <taxon>Cephalopoda</taxon>
        <taxon>Coleoidea</taxon>
        <taxon>Octopodiformes</taxon>
        <taxon>Octopoda</taxon>
        <taxon>Incirrata</taxon>
        <taxon>Octopodidae</taxon>
        <taxon>Octopus</taxon>
    </lineage>
</organism>
<dbReference type="KEGG" id="osn:118766556"/>
<dbReference type="RefSeq" id="XP_036365867.1">
    <property type="nucleotide sequence ID" value="XM_036509974.1"/>
</dbReference>
<keyword evidence="1" id="KW-1133">Transmembrane helix</keyword>
<dbReference type="PANTHER" id="PTHR45985:SF8">
    <property type="entry name" value="CHITIN DEACETYLASE-LIKE 9, ISOFORM A"/>
    <property type="match status" value="1"/>
</dbReference>
<keyword evidence="1" id="KW-0812">Transmembrane</keyword>
<dbReference type="AlphaFoldDB" id="A0A7E6FG62"/>
<accession>A0A7E6FG62</accession>
<dbReference type="Proteomes" id="UP000515154">
    <property type="component" value="Linkage group LG16"/>
</dbReference>
<proteinExistence type="predicted"/>
<name>A0A7E6FG62_9MOLL</name>
<dbReference type="InterPro" id="IPR052740">
    <property type="entry name" value="CE4"/>
</dbReference>
<evidence type="ECO:0000256" key="1">
    <source>
        <dbReference type="SAM" id="Phobius"/>
    </source>
</evidence>
<evidence type="ECO:0000313" key="4">
    <source>
        <dbReference type="RefSeq" id="XP_036365867.1"/>
    </source>
</evidence>
<feature type="transmembrane region" description="Helical" evidence="1">
    <location>
        <begin position="7"/>
        <end position="26"/>
    </location>
</feature>
<evidence type="ECO:0000313" key="3">
    <source>
        <dbReference type="Proteomes" id="UP000515154"/>
    </source>
</evidence>
<keyword evidence="3" id="KW-1185">Reference proteome</keyword>
<protein>
    <submittedName>
        <fullName evidence="4">Uncharacterized protein LOC118766556</fullName>
    </submittedName>
</protein>